<keyword evidence="3 5" id="KW-1133">Transmembrane helix</keyword>
<dbReference type="AlphaFoldDB" id="A0A850QZ43"/>
<reference evidence="7 8" key="1">
    <citation type="submission" date="2020-06" db="EMBL/GenBank/DDBJ databases">
        <title>Photobacterium damselae subsp. damselae comparative genomics.</title>
        <authorList>
            <person name="Osorio C.R."/>
        </authorList>
    </citation>
    <scope>NUCLEOTIDE SEQUENCE [LARGE SCALE GENOMIC DNA]</scope>
    <source>
        <strain evidence="7 8">TW250/03</strain>
    </source>
</reference>
<evidence type="ECO:0000259" key="6">
    <source>
        <dbReference type="PROSITE" id="PS50850"/>
    </source>
</evidence>
<gene>
    <name evidence="7" type="ORF">HWA77_10090</name>
</gene>
<dbReference type="PANTHER" id="PTHR43826">
    <property type="entry name" value="GLUCOSE-6-PHOSPHATE EXCHANGER SLC37A4"/>
    <property type="match status" value="1"/>
</dbReference>
<evidence type="ECO:0000256" key="3">
    <source>
        <dbReference type="ARBA" id="ARBA00022989"/>
    </source>
</evidence>
<evidence type="ECO:0000256" key="2">
    <source>
        <dbReference type="ARBA" id="ARBA00022692"/>
    </source>
</evidence>
<comment type="caution">
    <text evidence="7">The sequence shown here is derived from an EMBL/GenBank/DDBJ whole genome shotgun (WGS) entry which is preliminary data.</text>
</comment>
<feature type="transmembrane region" description="Helical" evidence="5">
    <location>
        <begin position="29"/>
        <end position="46"/>
    </location>
</feature>
<proteinExistence type="predicted"/>
<feature type="transmembrane region" description="Helical" evidence="5">
    <location>
        <begin position="98"/>
        <end position="118"/>
    </location>
</feature>
<keyword evidence="4 5" id="KW-0472">Membrane</keyword>
<feature type="domain" description="Major facilitator superfamily (MFS) profile" evidence="6">
    <location>
        <begin position="28"/>
        <end position="184"/>
    </location>
</feature>
<comment type="subcellular location">
    <subcellularLocation>
        <location evidence="1">Endomembrane system</location>
        <topology evidence="1">Multi-pass membrane protein</topology>
    </subcellularLocation>
</comment>
<dbReference type="PANTHER" id="PTHR43826:SF2">
    <property type="entry name" value="HEXOSE-6-PHOSPHATE:PHOSPHATE ANTIPORTER"/>
    <property type="match status" value="1"/>
</dbReference>
<organism evidence="7 8">
    <name type="scientific">Photobacterium damselae subsp. damselae</name>
    <name type="common">Listonella damsela</name>
    <dbReference type="NCBI Taxonomy" id="85581"/>
    <lineage>
        <taxon>Bacteria</taxon>
        <taxon>Pseudomonadati</taxon>
        <taxon>Pseudomonadota</taxon>
        <taxon>Gammaproteobacteria</taxon>
        <taxon>Vibrionales</taxon>
        <taxon>Vibrionaceae</taxon>
        <taxon>Photobacterium</taxon>
    </lineage>
</organism>
<evidence type="ECO:0000256" key="4">
    <source>
        <dbReference type="ARBA" id="ARBA00023136"/>
    </source>
</evidence>
<feature type="transmembrane region" description="Helical" evidence="5">
    <location>
        <begin position="124"/>
        <end position="146"/>
    </location>
</feature>
<accession>A0A850QZ43</accession>
<evidence type="ECO:0000313" key="8">
    <source>
        <dbReference type="Proteomes" id="UP000533429"/>
    </source>
</evidence>
<dbReference type="InterPro" id="IPR036259">
    <property type="entry name" value="MFS_trans_sf"/>
</dbReference>
<evidence type="ECO:0000256" key="5">
    <source>
        <dbReference type="SAM" id="Phobius"/>
    </source>
</evidence>
<dbReference type="GO" id="GO:0035435">
    <property type="term" value="P:phosphate ion transmembrane transport"/>
    <property type="evidence" value="ECO:0007669"/>
    <property type="project" value="TreeGrafter"/>
</dbReference>
<protein>
    <submittedName>
        <fullName evidence="7">MFS transporter</fullName>
    </submittedName>
</protein>
<dbReference type="InterPro" id="IPR011701">
    <property type="entry name" value="MFS"/>
</dbReference>
<dbReference type="Pfam" id="PF07690">
    <property type="entry name" value="MFS_1"/>
    <property type="match status" value="1"/>
</dbReference>
<dbReference type="InterPro" id="IPR020846">
    <property type="entry name" value="MFS_dom"/>
</dbReference>
<dbReference type="EMBL" id="JABXOR010000636">
    <property type="protein sequence ID" value="NVP00559.1"/>
    <property type="molecule type" value="Genomic_DNA"/>
</dbReference>
<name>A0A850QZ43_PHODD</name>
<dbReference type="GO" id="GO:0005886">
    <property type="term" value="C:plasma membrane"/>
    <property type="evidence" value="ECO:0007669"/>
    <property type="project" value="TreeGrafter"/>
</dbReference>
<dbReference type="Gene3D" id="1.20.1250.20">
    <property type="entry name" value="MFS general substrate transporter like domains"/>
    <property type="match status" value="1"/>
</dbReference>
<sequence length="184" mass="20156">MELSILKQVRKPTLDLPVSERKKMWFGPFIRSYLVVFVSYMVMYFIRKNFNIAQNDLISDYGMTMTQLGTIGLGFSITYGIGKTALNYWCDGKNSKNILPLGLLLSGLCMLGFGLVMGPSMGSFYMMIGLYALSGLFQSVGGSNSYSTITKWTSKKNRGTFLGMWNISHNIGGAGAAGVALFGA</sequence>
<dbReference type="GO" id="GO:0012505">
    <property type="term" value="C:endomembrane system"/>
    <property type="evidence" value="ECO:0007669"/>
    <property type="project" value="UniProtKB-SubCell"/>
</dbReference>
<dbReference type="PROSITE" id="PS50850">
    <property type="entry name" value="MFS"/>
    <property type="match status" value="1"/>
</dbReference>
<evidence type="ECO:0000256" key="1">
    <source>
        <dbReference type="ARBA" id="ARBA00004127"/>
    </source>
</evidence>
<dbReference type="GO" id="GO:0061513">
    <property type="term" value="F:glucose 6-phosphate:phosphate antiporter activity"/>
    <property type="evidence" value="ECO:0007669"/>
    <property type="project" value="TreeGrafter"/>
</dbReference>
<keyword evidence="2 5" id="KW-0812">Transmembrane</keyword>
<dbReference type="Proteomes" id="UP000533429">
    <property type="component" value="Unassembled WGS sequence"/>
</dbReference>
<dbReference type="InterPro" id="IPR051337">
    <property type="entry name" value="OPA_Antiporter"/>
</dbReference>
<evidence type="ECO:0000313" key="7">
    <source>
        <dbReference type="EMBL" id="NVP00559.1"/>
    </source>
</evidence>
<feature type="non-terminal residue" evidence="7">
    <location>
        <position position="184"/>
    </location>
</feature>
<dbReference type="SUPFAM" id="SSF103473">
    <property type="entry name" value="MFS general substrate transporter"/>
    <property type="match status" value="1"/>
</dbReference>
<feature type="transmembrane region" description="Helical" evidence="5">
    <location>
        <begin position="66"/>
        <end position="86"/>
    </location>
</feature>